<evidence type="ECO:0000313" key="2">
    <source>
        <dbReference type="Proteomes" id="UP001499942"/>
    </source>
</evidence>
<dbReference type="EMBL" id="BAAASR010000007">
    <property type="protein sequence ID" value="GAA2484777.1"/>
    <property type="molecule type" value="Genomic_DNA"/>
</dbReference>
<comment type="caution">
    <text evidence="1">The sequence shown here is derived from an EMBL/GenBank/DDBJ whole genome shotgun (WGS) entry which is preliminary data.</text>
</comment>
<sequence length="50" mass="5325">MILQAKWKNKNWGPIRTAANGGSFAGDYSGLNGLNFRVCLTGGHCGKGAW</sequence>
<accession>A0ABN3LIY1</accession>
<reference evidence="1 2" key="1">
    <citation type="journal article" date="2019" name="Int. J. Syst. Evol. Microbiol.">
        <title>The Global Catalogue of Microorganisms (GCM) 10K type strain sequencing project: providing services to taxonomists for standard genome sequencing and annotation.</title>
        <authorList>
            <consortium name="The Broad Institute Genomics Platform"/>
            <consortium name="The Broad Institute Genome Sequencing Center for Infectious Disease"/>
            <person name="Wu L."/>
            <person name="Ma J."/>
        </authorList>
    </citation>
    <scope>NUCLEOTIDE SEQUENCE [LARGE SCALE GENOMIC DNA]</scope>
    <source>
        <strain evidence="1 2">JCM 5062</strain>
    </source>
</reference>
<proteinExistence type="predicted"/>
<gene>
    <name evidence="1" type="ORF">GCM10010393_14600</name>
</gene>
<name>A0ABN3LIY1_9ACTN</name>
<keyword evidence="2" id="KW-1185">Reference proteome</keyword>
<organism evidence="1 2">
    <name type="scientific">Streptomyces gobitricini</name>
    <dbReference type="NCBI Taxonomy" id="68211"/>
    <lineage>
        <taxon>Bacteria</taxon>
        <taxon>Bacillati</taxon>
        <taxon>Actinomycetota</taxon>
        <taxon>Actinomycetes</taxon>
        <taxon>Kitasatosporales</taxon>
        <taxon>Streptomycetaceae</taxon>
        <taxon>Streptomyces</taxon>
    </lineage>
</organism>
<evidence type="ECO:0000313" key="1">
    <source>
        <dbReference type="EMBL" id="GAA2484777.1"/>
    </source>
</evidence>
<protein>
    <submittedName>
        <fullName evidence="1">Uncharacterized protein</fullName>
    </submittedName>
</protein>
<dbReference type="Proteomes" id="UP001499942">
    <property type="component" value="Unassembled WGS sequence"/>
</dbReference>
<dbReference type="RefSeq" id="WP_344357957.1">
    <property type="nucleotide sequence ID" value="NZ_BAAASR010000007.1"/>
</dbReference>